<protein>
    <submittedName>
        <fullName evidence="4">Amidohydrolase family protein</fullName>
    </submittedName>
</protein>
<sequence>MTSRFLLTTLLAGAFATPAHADVLVDNFKGYTVGADGTVAQVGAMVLDDAGTIKAVYAPGQKPSKKGVRFHIDGKGRILLPGLIDAHLHVLSTGFAALTLDLSETTSLADALNKISAFAAEHPDRAWIIGRGWNQEKWKLGRFPTAAELDMIVPDRPVWLERVDGHAGWANTAALKAAGVTSSSQAPAGGSIDKDASGKPAGVLVDAAQDLVAKAVPPPSARDRDLALATAQRIFIRYGLTAVADMGSTIEDWQTFRRAGDANKLYVRIMSYAMGVDAMKLIGGPGPSPWLYADRLRLNGVKLYMDGALGSRGAWLKAPYADKPDTRGLPQLNQTQLGNLMSRAAMDNFQVAVHAIGDAGNGTLLGAIDDLSQTYKGDRRWRIEHAQVIDPADWPRMGRIAANGGIVASMQPVHQTSDRVMAEARLGPDRLRGAYAWKSLKGTGATLAFGSDAPVEKPDPWAGLAAAISREDENGLPPGGWQPQEKVDRATALAGYTSQAAYAGFAESRFGRLAPGLRADFIFVDTDPMSASPAEIRKTKVLETWVGGGKVWDAADPDAKGITSSETKPSKGR</sequence>
<dbReference type="PANTHER" id="PTHR22642:SF2">
    <property type="entry name" value="PROTEIN LONG AFTER FAR-RED 3"/>
    <property type="match status" value="1"/>
</dbReference>
<evidence type="ECO:0000256" key="1">
    <source>
        <dbReference type="SAM" id="MobiDB-lite"/>
    </source>
</evidence>
<dbReference type="GO" id="GO:0016810">
    <property type="term" value="F:hydrolase activity, acting on carbon-nitrogen (but not peptide) bonds"/>
    <property type="evidence" value="ECO:0007669"/>
    <property type="project" value="InterPro"/>
</dbReference>
<gene>
    <name evidence="4" type="ORF">HHL27_02100</name>
</gene>
<keyword evidence="4" id="KW-0378">Hydrolase</keyword>
<keyword evidence="5" id="KW-1185">Reference proteome</keyword>
<dbReference type="PANTHER" id="PTHR22642">
    <property type="entry name" value="IMIDAZOLONEPROPIONASE"/>
    <property type="match status" value="1"/>
</dbReference>
<dbReference type="EMBL" id="JABBGM010000001">
    <property type="protein sequence ID" value="NML92461.1"/>
    <property type="molecule type" value="Genomic_DNA"/>
</dbReference>
<dbReference type="Proteomes" id="UP000583556">
    <property type="component" value="Unassembled WGS sequence"/>
</dbReference>
<organism evidence="4 5">
    <name type="scientific">Novosphingobium olei</name>
    <dbReference type="NCBI Taxonomy" id="2728851"/>
    <lineage>
        <taxon>Bacteria</taxon>
        <taxon>Pseudomonadati</taxon>
        <taxon>Pseudomonadota</taxon>
        <taxon>Alphaproteobacteria</taxon>
        <taxon>Sphingomonadales</taxon>
        <taxon>Sphingomonadaceae</taxon>
        <taxon>Novosphingobium</taxon>
    </lineage>
</organism>
<dbReference type="Gene3D" id="3.10.310.70">
    <property type="match status" value="1"/>
</dbReference>
<dbReference type="RefSeq" id="WP_169491705.1">
    <property type="nucleotide sequence ID" value="NZ_JABBGM010000001.1"/>
</dbReference>
<comment type="caution">
    <text evidence="4">The sequence shown here is derived from an EMBL/GenBank/DDBJ whole genome shotgun (WGS) entry which is preliminary data.</text>
</comment>
<evidence type="ECO:0000313" key="5">
    <source>
        <dbReference type="Proteomes" id="UP000583556"/>
    </source>
</evidence>
<dbReference type="SUPFAM" id="SSF51556">
    <property type="entry name" value="Metallo-dependent hydrolases"/>
    <property type="match status" value="1"/>
</dbReference>
<dbReference type="Pfam" id="PF07969">
    <property type="entry name" value="Amidohydro_3"/>
    <property type="match status" value="1"/>
</dbReference>
<evidence type="ECO:0000259" key="3">
    <source>
        <dbReference type="Pfam" id="PF07969"/>
    </source>
</evidence>
<dbReference type="InterPro" id="IPR013108">
    <property type="entry name" value="Amidohydro_3"/>
</dbReference>
<dbReference type="InterPro" id="IPR011059">
    <property type="entry name" value="Metal-dep_hydrolase_composite"/>
</dbReference>
<keyword evidence="2" id="KW-0732">Signal</keyword>
<accession>A0A7Y0BMF0</accession>
<feature type="region of interest" description="Disordered" evidence="1">
    <location>
        <begin position="553"/>
        <end position="573"/>
    </location>
</feature>
<evidence type="ECO:0000313" key="4">
    <source>
        <dbReference type="EMBL" id="NML92461.1"/>
    </source>
</evidence>
<dbReference type="Gene3D" id="3.20.20.140">
    <property type="entry name" value="Metal-dependent hydrolases"/>
    <property type="match status" value="1"/>
</dbReference>
<dbReference type="InterPro" id="IPR032466">
    <property type="entry name" value="Metal_Hydrolase"/>
</dbReference>
<proteinExistence type="predicted"/>
<evidence type="ECO:0000256" key="2">
    <source>
        <dbReference type="SAM" id="SignalP"/>
    </source>
</evidence>
<dbReference type="AlphaFoldDB" id="A0A7Y0BMF0"/>
<feature type="chain" id="PRO_5031535989" evidence="2">
    <location>
        <begin position="22"/>
        <end position="573"/>
    </location>
</feature>
<reference evidence="4 5" key="1">
    <citation type="submission" date="2020-04" db="EMBL/GenBank/DDBJ databases">
        <title>Novosphingobium sp. TW-4 isolated from soil.</title>
        <authorList>
            <person name="Dahal R.H."/>
            <person name="Chaudhary D.K."/>
        </authorList>
    </citation>
    <scope>NUCLEOTIDE SEQUENCE [LARGE SCALE GENOMIC DNA]</scope>
    <source>
        <strain evidence="4 5">TW-4</strain>
    </source>
</reference>
<feature type="domain" description="Amidohydrolase 3" evidence="3">
    <location>
        <begin position="72"/>
        <end position="548"/>
    </location>
</feature>
<feature type="signal peptide" evidence="2">
    <location>
        <begin position="1"/>
        <end position="21"/>
    </location>
</feature>
<name>A0A7Y0BMF0_9SPHN</name>
<dbReference type="SUPFAM" id="SSF51338">
    <property type="entry name" value="Composite domain of metallo-dependent hydrolases"/>
    <property type="match status" value="1"/>
</dbReference>
<dbReference type="Gene3D" id="2.30.40.10">
    <property type="entry name" value="Urease, subunit C, domain 1"/>
    <property type="match status" value="1"/>
</dbReference>
<dbReference type="InterPro" id="IPR033932">
    <property type="entry name" value="YtcJ-like"/>
</dbReference>
<dbReference type="CDD" id="cd01300">
    <property type="entry name" value="YtcJ_like"/>
    <property type="match status" value="1"/>
</dbReference>